<organism evidence="3 4">
    <name type="scientific">Natrinema zhouii</name>
    <dbReference type="NCBI Taxonomy" id="1710539"/>
    <lineage>
        <taxon>Archaea</taxon>
        <taxon>Methanobacteriati</taxon>
        <taxon>Methanobacteriota</taxon>
        <taxon>Stenosarchaea group</taxon>
        <taxon>Halobacteria</taxon>
        <taxon>Halobacteriales</taxon>
        <taxon>Natrialbaceae</taxon>
        <taxon>Natrinema</taxon>
    </lineage>
</organism>
<dbReference type="EMBL" id="CP059154">
    <property type="protein sequence ID" value="QLK24320.1"/>
    <property type="molecule type" value="Genomic_DNA"/>
</dbReference>
<dbReference type="OrthoDB" id="198810at2157"/>
<dbReference type="Proteomes" id="UP000510869">
    <property type="component" value="Chromosome"/>
</dbReference>
<evidence type="ECO:0000259" key="2">
    <source>
        <dbReference type="Pfam" id="PF18545"/>
    </source>
</evidence>
<dbReference type="AlphaFoldDB" id="A0A7D6GII7"/>
<dbReference type="Pfam" id="PF18545">
    <property type="entry name" value="HalOD1"/>
    <property type="match status" value="1"/>
</dbReference>
<name>A0A7D6GII7_9EURY</name>
<accession>A0A7D6GII7</accession>
<evidence type="ECO:0000313" key="3">
    <source>
        <dbReference type="EMBL" id="QLK24320.1"/>
    </source>
</evidence>
<dbReference type="InterPro" id="IPR040624">
    <property type="entry name" value="HalOD1"/>
</dbReference>
<evidence type="ECO:0000313" key="4">
    <source>
        <dbReference type="Proteomes" id="UP000510869"/>
    </source>
</evidence>
<feature type="compositionally biased region" description="Polar residues" evidence="1">
    <location>
        <begin position="7"/>
        <end position="20"/>
    </location>
</feature>
<sequence>MNDETAHSGSASAQPHSADSSGYDPITETFHSRFDDGSDTIVAIVEAVASVTNCELSAMSPLYDTVDPEALTDIVTSGRDRPIDVSFSYEGCWVTVSSNGHVVVEPPEN</sequence>
<keyword evidence="4" id="KW-1185">Reference proteome</keyword>
<dbReference type="GeneID" id="56143389"/>
<protein>
    <recommendedName>
        <fullName evidence="2">Halobacterial output domain-containing protein</fullName>
    </recommendedName>
</protein>
<dbReference type="KEGG" id="nay:HYG81_09250"/>
<reference evidence="3 4" key="1">
    <citation type="submission" date="2020-07" db="EMBL/GenBank/DDBJ databases">
        <title>Natrinema (YPL30) sp. nov. and Haloterrigena xxxxxx (YPL8) sp. nov., isolated from a salt mine.</title>
        <authorList>
            <person name="Cui H."/>
        </authorList>
    </citation>
    <scope>NUCLEOTIDE SEQUENCE [LARGE SCALE GENOMIC DNA]</scope>
    <source>
        <strain evidence="3 4">YPL13</strain>
    </source>
</reference>
<feature type="region of interest" description="Disordered" evidence="1">
    <location>
        <begin position="1"/>
        <end position="31"/>
    </location>
</feature>
<proteinExistence type="predicted"/>
<feature type="domain" description="Halobacterial output" evidence="2">
    <location>
        <begin position="40"/>
        <end position="106"/>
    </location>
</feature>
<gene>
    <name evidence="3" type="ORF">HYG81_09250</name>
</gene>
<evidence type="ECO:0000256" key="1">
    <source>
        <dbReference type="SAM" id="MobiDB-lite"/>
    </source>
</evidence>
<dbReference type="RefSeq" id="WP_180839409.1">
    <property type="nucleotide sequence ID" value="NZ_CP059154.1"/>
</dbReference>